<evidence type="ECO:0000256" key="1">
    <source>
        <dbReference type="ARBA" id="ARBA00006962"/>
    </source>
</evidence>
<evidence type="ECO:0000313" key="10">
    <source>
        <dbReference type="Proteomes" id="UP001516023"/>
    </source>
</evidence>
<dbReference type="SUPFAM" id="SSF53756">
    <property type="entry name" value="UDP-Glycosyltransferase/glycogen phosphorylase"/>
    <property type="match status" value="1"/>
</dbReference>
<keyword evidence="6" id="KW-0732">Signal</keyword>
<feature type="chain" id="PRO_5044871862" description="monogalactosyldiacylglycerol synthase" evidence="6">
    <location>
        <begin position="21"/>
        <end position="513"/>
    </location>
</feature>
<evidence type="ECO:0000256" key="5">
    <source>
        <dbReference type="ARBA" id="ARBA00046299"/>
    </source>
</evidence>
<dbReference type="AlphaFoldDB" id="A0ABD3NTS3"/>
<evidence type="ECO:0000256" key="6">
    <source>
        <dbReference type="SAM" id="SignalP"/>
    </source>
</evidence>
<proteinExistence type="inferred from homology"/>
<evidence type="ECO:0000256" key="3">
    <source>
        <dbReference type="ARBA" id="ARBA00022676"/>
    </source>
</evidence>
<evidence type="ECO:0000256" key="2">
    <source>
        <dbReference type="ARBA" id="ARBA00012615"/>
    </source>
</evidence>
<feature type="signal peptide" evidence="6">
    <location>
        <begin position="1"/>
        <end position="20"/>
    </location>
</feature>
<accession>A0ABD3NTS3</accession>
<dbReference type="EMBL" id="JABMIG020000418">
    <property type="protein sequence ID" value="KAL3778808.1"/>
    <property type="molecule type" value="Genomic_DNA"/>
</dbReference>
<reference evidence="9 10" key="1">
    <citation type="journal article" date="2020" name="G3 (Bethesda)">
        <title>Improved Reference Genome for Cyclotella cryptica CCMP332, a Model for Cell Wall Morphogenesis, Salinity Adaptation, and Lipid Production in Diatoms (Bacillariophyta).</title>
        <authorList>
            <person name="Roberts W.R."/>
            <person name="Downey K.M."/>
            <person name="Ruck E.C."/>
            <person name="Traller J.C."/>
            <person name="Alverson A.J."/>
        </authorList>
    </citation>
    <scope>NUCLEOTIDE SEQUENCE [LARGE SCALE GENOMIC DNA]</scope>
    <source>
        <strain evidence="9 10">CCMP332</strain>
    </source>
</reference>
<dbReference type="InterPro" id="IPR050519">
    <property type="entry name" value="Glycosyltransf_28_UgtP"/>
</dbReference>
<keyword evidence="3" id="KW-0328">Glycosyltransferase</keyword>
<protein>
    <recommendedName>
        <fullName evidence="2">monogalactosyldiacylglycerol synthase</fullName>
        <ecNumber evidence="2">2.4.1.46</ecNumber>
    </recommendedName>
</protein>
<comment type="similarity">
    <text evidence="1">Belongs to the glycosyltransferase 28 family.</text>
</comment>
<comment type="subcellular location">
    <subcellularLocation>
        <location evidence="5">Plastid</location>
        <location evidence="5">Chloroplast membrane</location>
    </subcellularLocation>
</comment>
<keyword evidence="4" id="KW-0808">Transferase</keyword>
<feature type="domain" description="Diacylglycerol glucosyltransferase N-terminal" evidence="8">
    <location>
        <begin position="96"/>
        <end position="265"/>
    </location>
</feature>
<name>A0ABD3NTS3_9STRA</name>
<dbReference type="InterPro" id="IPR007235">
    <property type="entry name" value="Glyco_trans_28_C"/>
</dbReference>
<dbReference type="Pfam" id="PF06925">
    <property type="entry name" value="MGDG_synth"/>
    <property type="match status" value="1"/>
</dbReference>
<dbReference type="PANTHER" id="PTHR43025:SF3">
    <property type="entry name" value="MONOGALACTOSYLDIACYLGLYCEROL SYNTHASE 1, CHLOROPLASTIC"/>
    <property type="match status" value="1"/>
</dbReference>
<gene>
    <name evidence="9" type="ORF">HJC23_009841</name>
</gene>
<dbReference type="Proteomes" id="UP001516023">
    <property type="component" value="Unassembled WGS sequence"/>
</dbReference>
<comment type="caution">
    <text evidence="9">The sequence shown here is derived from an EMBL/GenBank/DDBJ whole genome shotgun (WGS) entry which is preliminary data.</text>
</comment>
<dbReference type="PANTHER" id="PTHR43025">
    <property type="entry name" value="MONOGALACTOSYLDIACYLGLYCEROL SYNTHASE"/>
    <property type="match status" value="1"/>
</dbReference>
<evidence type="ECO:0000313" key="9">
    <source>
        <dbReference type="EMBL" id="KAL3778808.1"/>
    </source>
</evidence>
<evidence type="ECO:0000259" key="7">
    <source>
        <dbReference type="Pfam" id="PF04101"/>
    </source>
</evidence>
<dbReference type="Pfam" id="PF04101">
    <property type="entry name" value="Glyco_tran_28_C"/>
    <property type="match status" value="1"/>
</dbReference>
<dbReference type="InterPro" id="IPR009695">
    <property type="entry name" value="Diacylglyc_glucosyltr_N"/>
</dbReference>
<keyword evidence="10" id="KW-1185">Reference proteome</keyword>
<dbReference type="GO" id="GO:0046509">
    <property type="term" value="F:1,2-diacylglycerol 3-beta-galactosyltransferase activity"/>
    <property type="evidence" value="ECO:0007669"/>
    <property type="project" value="UniProtKB-EC"/>
</dbReference>
<dbReference type="Gene3D" id="3.40.50.2000">
    <property type="entry name" value="Glycogen Phosphorylase B"/>
    <property type="match status" value="1"/>
</dbReference>
<organism evidence="9 10">
    <name type="scientific">Cyclotella cryptica</name>
    <dbReference type="NCBI Taxonomy" id="29204"/>
    <lineage>
        <taxon>Eukaryota</taxon>
        <taxon>Sar</taxon>
        <taxon>Stramenopiles</taxon>
        <taxon>Ochrophyta</taxon>
        <taxon>Bacillariophyta</taxon>
        <taxon>Coscinodiscophyceae</taxon>
        <taxon>Thalassiosirophycidae</taxon>
        <taxon>Stephanodiscales</taxon>
        <taxon>Stephanodiscaceae</taxon>
        <taxon>Cyclotella</taxon>
    </lineage>
</organism>
<evidence type="ECO:0000256" key="4">
    <source>
        <dbReference type="ARBA" id="ARBA00022679"/>
    </source>
</evidence>
<sequence length="513" mass="56145">MKTTFSTTLLWLLSVSSSSAFQPSPSAIRRPLTASRHLSPPTPTRLWATNNEEEDCATIQILMSDTGGGHRASANALRDAFAVLHETEPSLYPLPIHCDIVDIYTDYGPFWPVNAYVPLYKFMAEYSFLWKWFYEFGATPLGLWMNDFLLEVFCFEPFERCLARDPFGEEGRSDGKRRADMVVSVHPLCQDLPLKILASLDTGGVSRREGRTTPFATVVTDLGGAHPTWFNKGVDKCFVPSAVLKNAALDRGVQEHQIVQYGLPIRRGFWRFGADYSKAPDAQNEQQEMEGVHHKPTIREQLGLLDLPTVLIVGGGDGMGGIVNQATAIGQKLQSLAASSSSNEPKYQMVVVCGNNKAAQSSLSPPQTVWGANVAVNVMGFVNNMDEYMRASDILVTKAGPGTIAEASICGLPCILSSFLPGQEEGNVPYVEENGFGCYRGTPEGIAETVEEWLAASSVTTEGTVLETMRECALSAARPDATLDIARDLADMVYKRREQLNKSVRKQEVATAA</sequence>
<feature type="domain" description="Glycosyl transferase family 28 C-terminal" evidence="7">
    <location>
        <begin position="309"/>
        <end position="419"/>
    </location>
</feature>
<dbReference type="EC" id="2.4.1.46" evidence="2"/>
<evidence type="ECO:0000259" key="8">
    <source>
        <dbReference type="Pfam" id="PF06925"/>
    </source>
</evidence>
<dbReference type="GO" id="GO:0031969">
    <property type="term" value="C:chloroplast membrane"/>
    <property type="evidence" value="ECO:0007669"/>
    <property type="project" value="UniProtKB-SubCell"/>
</dbReference>